<dbReference type="Proteomes" id="UP000271889">
    <property type="component" value="Unassembled WGS sequence"/>
</dbReference>
<name>A0A3P7M7X8_CYLGO</name>
<accession>A0A3P7M7X8</accession>
<reference evidence="2 3" key="1">
    <citation type="submission" date="2018-11" db="EMBL/GenBank/DDBJ databases">
        <authorList>
            <consortium name="Pathogen Informatics"/>
        </authorList>
    </citation>
    <scope>NUCLEOTIDE SEQUENCE [LARGE SCALE GENOMIC DNA]</scope>
</reference>
<feature type="region of interest" description="Disordered" evidence="1">
    <location>
        <begin position="110"/>
        <end position="138"/>
    </location>
</feature>
<dbReference type="AlphaFoldDB" id="A0A3P7M7X8"/>
<sequence>MVNQFSTKPRRSSEATEQPETENIHEFNVSLDRTLYGNGFEAAHTEVECHANESTDKGRLYNYIANISRLGNAESQGEPQLTTKSPMTSHKFIIDLDTHEAVIGHEFVADEKPTSSARSPCSNHAPPASAGKNSKRKNRIDPKVLRLSIISFPEMYISEQQSIAGVFRNPKYYKT</sequence>
<evidence type="ECO:0000256" key="1">
    <source>
        <dbReference type="SAM" id="MobiDB-lite"/>
    </source>
</evidence>
<feature type="region of interest" description="Disordered" evidence="1">
    <location>
        <begin position="1"/>
        <end position="22"/>
    </location>
</feature>
<organism evidence="2 3">
    <name type="scientific">Cylicostephanus goldi</name>
    <name type="common">Nematode worm</name>
    <dbReference type="NCBI Taxonomy" id="71465"/>
    <lineage>
        <taxon>Eukaryota</taxon>
        <taxon>Metazoa</taxon>
        <taxon>Ecdysozoa</taxon>
        <taxon>Nematoda</taxon>
        <taxon>Chromadorea</taxon>
        <taxon>Rhabditida</taxon>
        <taxon>Rhabditina</taxon>
        <taxon>Rhabditomorpha</taxon>
        <taxon>Strongyloidea</taxon>
        <taxon>Strongylidae</taxon>
        <taxon>Cylicostephanus</taxon>
    </lineage>
</organism>
<proteinExistence type="predicted"/>
<protein>
    <submittedName>
        <fullName evidence="2">Uncharacterized protein</fullName>
    </submittedName>
</protein>
<keyword evidence="3" id="KW-1185">Reference proteome</keyword>
<dbReference type="EMBL" id="UYRV01106264">
    <property type="protein sequence ID" value="VDN22170.1"/>
    <property type="molecule type" value="Genomic_DNA"/>
</dbReference>
<evidence type="ECO:0000313" key="2">
    <source>
        <dbReference type="EMBL" id="VDN22170.1"/>
    </source>
</evidence>
<evidence type="ECO:0000313" key="3">
    <source>
        <dbReference type="Proteomes" id="UP000271889"/>
    </source>
</evidence>
<gene>
    <name evidence="2" type="ORF">CGOC_LOCUS9230</name>
</gene>